<reference evidence="3" key="2">
    <citation type="submission" date="2020-09" db="EMBL/GenBank/DDBJ databases">
        <authorList>
            <person name="Sun Q."/>
            <person name="Kim S."/>
        </authorList>
    </citation>
    <scope>NUCLEOTIDE SEQUENCE</scope>
    <source>
        <strain evidence="3">KCTC 32513</strain>
    </source>
</reference>
<dbReference type="InterPro" id="IPR013762">
    <property type="entry name" value="Integrase-like_cat_sf"/>
</dbReference>
<dbReference type="Proteomes" id="UP000634004">
    <property type="component" value="Unassembled WGS sequence"/>
</dbReference>
<dbReference type="GO" id="GO:0006310">
    <property type="term" value="P:DNA recombination"/>
    <property type="evidence" value="ECO:0007669"/>
    <property type="project" value="UniProtKB-KW"/>
</dbReference>
<dbReference type="GO" id="GO:0003677">
    <property type="term" value="F:DNA binding"/>
    <property type="evidence" value="ECO:0007669"/>
    <property type="project" value="InterPro"/>
</dbReference>
<evidence type="ECO:0000313" key="3">
    <source>
        <dbReference type="EMBL" id="GHB04782.1"/>
    </source>
</evidence>
<dbReference type="SUPFAM" id="SSF56349">
    <property type="entry name" value="DNA breaking-rejoining enzymes"/>
    <property type="match status" value="1"/>
</dbReference>
<comment type="caution">
    <text evidence="3">The sequence shown here is derived from an EMBL/GenBank/DDBJ whole genome shotgun (WGS) entry which is preliminary data.</text>
</comment>
<evidence type="ECO:0000259" key="2">
    <source>
        <dbReference type="PROSITE" id="PS51898"/>
    </source>
</evidence>
<dbReference type="Gene3D" id="1.10.443.10">
    <property type="entry name" value="Intergrase catalytic core"/>
    <property type="match status" value="1"/>
</dbReference>
<keyword evidence="4" id="KW-1185">Reference proteome</keyword>
<dbReference type="Pfam" id="PF20172">
    <property type="entry name" value="DUF6538"/>
    <property type="match status" value="1"/>
</dbReference>
<accession>A0A8J3G3L2</accession>
<feature type="domain" description="Tyr recombinase" evidence="2">
    <location>
        <begin position="272"/>
        <end position="456"/>
    </location>
</feature>
<dbReference type="AlphaFoldDB" id="A0A8J3G3L2"/>
<name>A0A8J3G3L2_9PROT</name>
<organism evidence="3 4">
    <name type="scientific">Algimonas arctica</name>
    <dbReference type="NCBI Taxonomy" id="1479486"/>
    <lineage>
        <taxon>Bacteria</taxon>
        <taxon>Pseudomonadati</taxon>
        <taxon>Pseudomonadota</taxon>
        <taxon>Alphaproteobacteria</taxon>
        <taxon>Maricaulales</taxon>
        <taxon>Robiginitomaculaceae</taxon>
        <taxon>Algimonas</taxon>
    </lineage>
</organism>
<protein>
    <submittedName>
        <fullName evidence="3">Integrase</fullName>
    </submittedName>
</protein>
<gene>
    <name evidence="3" type="ORF">GCM10009069_29210</name>
</gene>
<reference evidence="3" key="1">
    <citation type="journal article" date="2014" name="Int. J. Syst. Evol. Microbiol.">
        <title>Complete genome sequence of Corynebacterium casei LMG S-19264T (=DSM 44701T), isolated from a smear-ripened cheese.</title>
        <authorList>
            <consortium name="US DOE Joint Genome Institute (JGI-PGF)"/>
            <person name="Walter F."/>
            <person name="Albersmeier A."/>
            <person name="Kalinowski J."/>
            <person name="Ruckert C."/>
        </authorList>
    </citation>
    <scope>NUCLEOTIDE SEQUENCE</scope>
    <source>
        <strain evidence="3">KCTC 32513</strain>
    </source>
</reference>
<keyword evidence="1" id="KW-0233">DNA recombination</keyword>
<dbReference type="InterPro" id="IPR011010">
    <property type="entry name" value="DNA_brk_join_enz"/>
</dbReference>
<dbReference type="RefSeq" id="WP_189499628.1">
    <property type="nucleotide sequence ID" value="NZ_BMZH01000022.1"/>
</dbReference>
<evidence type="ECO:0000313" key="4">
    <source>
        <dbReference type="Proteomes" id="UP000634004"/>
    </source>
</evidence>
<sequence length="467" mass="53892">MRDEDRHIMNRRGRLYYMRRVPKRFQSYDSRTFIRTSLKTKSWEVARMRRDALEKADDDFWTTTAYSMGETDDADTRRRVRSAIDRQYAAACSRAMARGFVYAPVERLVETVGLSELMDRIEAVRQVSQGTPEPFVKAEAVAMLGGVPLPAAKVSDAFERYCDEIALGDLATKSPYQKQLWLKTKRRGIQYFIDLVGDKPMREIERADGLAYRKWWAGRIAPANGAKPVKANTANRDIGNMRVLYSSYFNHIGEEDRPNPFRGLSFKDDAKKTRQNATPPFETDWVRDRILVPGLFDDLNEQARMILYALIETGCRPSEIANLQPEHIRLDVAVPHIRITPTDSREIKTLSSIREIPLVGVSLDAMRQAPNGFPHYYDRNDLLSQALMKAFRARDLFPTKRHRIYSLRHSFEKRMIEAEIDTELRKILMGHADERPKYGDGGSLAFRRDQLLKIAHPYSVGVFHKKN</sequence>
<proteinExistence type="predicted"/>
<dbReference type="InterPro" id="IPR046668">
    <property type="entry name" value="DUF6538"/>
</dbReference>
<dbReference type="InterPro" id="IPR002104">
    <property type="entry name" value="Integrase_catalytic"/>
</dbReference>
<dbReference type="EMBL" id="BMZH01000022">
    <property type="protein sequence ID" value="GHB04782.1"/>
    <property type="molecule type" value="Genomic_DNA"/>
</dbReference>
<evidence type="ECO:0000256" key="1">
    <source>
        <dbReference type="ARBA" id="ARBA00023172"/>
    </source>
</evidence>
<dbReference type="PROSITE" id="PS51898">
    <property type="entry name" value="TYR_RECOMBINASE"/>
    <property type="match status" value="1"/>
</dbReference>
<dbReference type="GO" id="GO:0015074">
    <property type="term" value="P:DNA integration"/>
    <property type="evidence" value="ECO:0007669"/>
    <property type="project" value="InterPro"/>
</dbReference>